<dbReference type="Proteomes" id="UP000290560">
    <property type="component" value="Unassembled WGS sequence"/>
</dbReference>
<feature type="region of interest" description="Disordered" evidence="1">
    <location>
        <begin position="46"/>
        <end position="65"/>
    </location>
</feature>
<dbReference type="AlphaFoldDB" id="A0A445MHL7"/>
<protein>
    <submittedName>
        <fullName evidence="2">Uncharacterized protein</fullName>
    </submittedName>
</protein>
<evidence type="ECO:0000256" key="1">
    <source>
        <dbReference type="SAM" id="MobiDB-lite"/>
    </source>
</evidence>
<name>A0A445MHL7_ENSVE</name>
<organism evidence="2">
    <name type="scientific">Ensete ventricosum</name>
    <name type="common">Abyssinian banana</name>
    <name type="synonym">Musa ensete</name>
    <dbReference type="NCBI Taxonomy" id="4639"/>
    <lineage>
        <taxon>Eukaryota</taxon>
        <taxon>Viridiplantae</taxon>
        <taxon>Streptophyta</taxon>
        <taxon>Embryophyta</taxon>
        <taxon>Tracheophyta</taxon>
        <taxon>Spermatophyta</taxon>
        <taxon>Magnoliopsida</taxon>
        <taxon>Liliopsida</taxon>
        <taxon>Zingiberales</taxon>
        <taxon>Musaceae</taxon>
        <taxon>Ensete</taxon>
    </lineage>
</organism>
<dbReference type="EMBL" id="KV875994">
    <property type="protein sequence ID" value="RZR73703.1"/>
    <property type="molecule type" value="Genomic_DNA"/>
</dbReference>
<reference evidence="2" key="1">
    <citation type="journal article" date="2018" name="Data Brief">
        <title>Genome sequence data from 17 accessions of Ensete ventricosum, a staple food crop for millions in Ethiopia.</title>
        <authorList>
            <person name="Yemataw Z."/>
            <person name="Muzemil S."/>
            <person name="Ambachew D."/>
            <person name="Tripathi L."/>
            <person name="Tesfaye K."/>
            <person name="Chala A."/>
            <person name="Farbos A."/>
            <person name="O'Neill P."/>
            <person name="Moore K."/>
            <person name="Grant M."/>
            <person name="Studholme D.J."/>
        </authorList>
    </citation>
    <scope>NUCLEOTIDE SEQUENCE [LARGE SCALE GENOMIC DNA]</scope>
    <source>
        <tissue evidence="2">Leaf</tissue>
    </source>
</reference>
<accession>A0A445MHL7</accession>
<feature type="region of interest" description="Disordered" evidence="1">
    <location>
        <begin position="93"/>
        <end position="148"/>
    </location>
</feature>
<gene>
    <name evidence="2" type="ORF">BHM03_00027195</name>
</gene>
<proteinExistence type="predicted"/>
<sequence>MVSDPRGGRPWPARKGQLPASAAACGQGCRQAWLPTGMVGAYKSGAYGRRQHQQGQSPRRHPLQGRCHPVREATMGIEPTGAAAQGAVVPVCPQGQRRPSAHRGNGACPPTGGATLAAKGSANDTQHPYLHGGSDGGGGRWMRAEREG</sequence>
<evidence type="ECO:0000313" key="2">
    <source>
        <dbReference type="EMBL" id="RZR73703.1"/>
    </source>
</evidence>